<evidence type="ECO:0000313" key="2">
    <source>
        <dbReference type="EMBL" id="EJO86753.1"/>
    </source>
</evidence>
<gene>
    <name evidence="2" type="ORF">MCOL_V222628</name>
</gene>
<feature type="region of interest" description="Disordered" evidence="1">
    <location>
        <begin position="136"/>
        <end position="172"/>
    </location>
</feature>
<evidence type="ECO:0008006" key="4">
    <source>
        <dbReference type="Google" id="ProtNLM"/>
    </source>
</evidence>
<dbReference type="OrthoDB" id="4753474at2"/>
<dbReference type="RefSeq" id="WP_007775918.1">
    <property type="nucleotide sequence ID" value="NZ_AFVW02000007.1"/>
</dbReference>
<feature type="compositionally biased region" description="Basic and acidic residues" evidence="1">
    <location>
        <begin position="46"/>
        <end position="61"/>
    </location>
</feature>
<dbReference type="STRING" id="1041522.GCA_002105755_00929"/>
<sequence>MTTEAATAAESTAPPPTSTDTVENPTAGPDTPEERENGIPADDGEQDSRPRGRAAVYRERAQAAEARASELEQQIAGHAATIERLQRLHVDAAIERAGVKPAAVHAITDLAGLLGDDGLPDPAKITEAVNTAKETLGIQRPTVNRQMGMRSGAGVSPPRKDNWAAAFAPRDE</sequence>
<dbReference type="GeneID" id="31530607"/>
<feature type="compositionally biased region" description="Low complexity" evidence="1">
    <location>
        <begin position="1"/>
        <end position="12"/>
    </location>
</feature>
<comment type="caution">
    <text evidence="2">The sequence shown here is derived from an EMBL/GenBank/DDBJ whole genome shotgun (WGS) entry which is preliminary data.</text>
</comment>
<evidence type="ECO:0000256" key="1">
    <source>
        <dbReference type="SAM" id="MobiDB-lite"/>
    </source>
</evidence>
<feature type="region of interest" description="Disordered" evidence="1">
    <location>
        <begin position="1"/>
        <end position="61"/>
    </location>
</feature>
<proteinExistence type="predicted"/>
<dbReference type="EMBL" id="AFVW02000007">
    <property type="protein sequence ID" value="EJO86753.1"/>
    <property type="molecule type" value="Genomic_DNA"/>
</dbReference>
<organism evidence="2 3">
    <name type="scientific">Mycobacterium colombiense CECT 3035</name>
    <dbReference type="NCBI Taxonomy" id="1041522"/>
    <lineage>
        <taxon>Bacteria</taxon>
        <taxon>Bacillati</taxon>
        <taxon>Actinomycetota</taxon>
        <taxon>Actinomycetes</taxon>
        <taxon>Mycobacteriales</taxon>
        <taxon>Mycobacteriaceae</taxon>
        <taxon>Mycobacterium</taxon>
        <taxon>Mycobacterium avium complex (MAC)</taxon>
    </lineage>
</organism>
<accession>J4TDD2</accession>
<dbReference type="AlphaFoldDB" id="J4TDD2"/>
<evidence type="ECO:0000313" key="3">
    <source>
        <dbReference type="Proteomes" id="UP000006455"/>
    </source>
</evidence>
<reference evidence="2 3" key="1">
    <citation type="journal article" date="2011" name="J. Bacteriol.">
        <title>Genome sequence of the Mycobacterium colombiense type strain, CECT 3035.</title>
        <authorList>
            <person name="Gonzalez-Perez M."/>
            <person name="Murcia M.I."/>
            <person name="Landsman D."/>
            <person name="Jordan I.K."/>
            <person name="Marino-Ramirez L."/>
        </authorList>
    </citation>
    <scope>NUCLEOTIDE SEQUENCE [LARGE SCALE GENOMIC DNA]</scope>
    <source>
        <strain evidence="2 3">CECT 3035</strain>
    </source>
</reference>
<name>J4TDD2_9MYCO</name>
<dbReference type="Proteomes" id="UP000006455">
    <property type="component" value="Unassembled WGS sequence"/>
</dbReference>
<dbReference type="eggNOG" id="ENOG5032ERE">
    <property type="taxonomic scope" value="Bacteria"/>
</dbReference>
<protein>
    <recommendedName>
        <fullName evidence="4">Scaffolding protein</fullName>
    </recommendedName>
</protein>